<evidence type="ECO:0000256" key="2">
    <source>
        <dbReference type="SAM" id="SignalP"/>
    </source>
</evidence>
<feature type="domain" description="Alpha-N-acetylglucosaminidase C-terminal" evidence="5">
    <location>
        <begin position="480"/>
        <end position="705"/>
    </location>
</feature>
<keyword evidence="1" id="KW-0378">Hydrolase</keyword>
<feature type="chain" id="PRO_5037184142" evidence="2">
    <location>
        <begin position="21"/>
        <end position="715"/>
    </location>
</feature>
<feature type="signal peptide" evidence="2">
    <location>
        <begin position="1"/>
        <end position="20"/>
    </location>
</feature>
<keyword evidence="2" id="KW-0732">Signal</keyword>
<organism evidence="6 7">
    <name type="scientific">Carboxylicivirga sediminis</name>
    <dbReference type="NCBI Taxonomy" id="2006564"/>
    <lineage>
        <taxon>Bacteria</taxon>
        <taxon>Pseudomonadati</taxon>
        <taxon>Bacteroidota</taxon>
        <taxon>Bacteroidia</taxon>
        <taxon>Marinilabiliales</taxon>
        <taxon>Marinilabiliaceae</taxon>
        <taxon>Carboxylicivirga</taxon>
    </lineage>
</organism>
<feature type="domain" description="Alpha-N-acetylglucosaminidase tim-barrel" evidence="3">
    <location>
        <begin position="123"/>
        <end position="471"/>
    </location>
</feature>
<evidence type="ECO:0000259" key="5">
    <source>
        <dbReference type="Pfam" id="PF12972"/>
    </source>
</evidence>
<dbReference type="Pfam" id="PF12972">
    <property type="entry name" value="NAGLU_C"/>
    <property type="match status" value="1"/>
</dbReference>
<dbReference type="Proteomes" id="UP000679220">
    <property type="component" value="Unassembled WGS sequence"/>
</dbReference>
<dbReference type="PANTHER" id="PTHR12872:SF1">
    <property type="entry name" value="ALPHA-N-ACETYLGLUCOSAMINIDASE"/>
    <property type="match status" value="1"/>
</dbReference>
<keyword evidence="7" id="KW-1185">Reference proteome</keyword>
<dbReference type="Pfam" id="PF12971">
    <property type="entry name" value="NAGLU_N"/>
    <property type="match status" value="1"/>
</dbReference>
<comment type="caution">
    <text evidence="6">The sequence shown here is derived from an EMBL/GenBank/DDBJ whole genome shotgun (WGS) entry which is preliminary data.</text>
</comment>
<dbReference type="Gene3D" id="1.20.120.670">
    <property type="entry name" value="N-acetyl-b-d-glucoasminidase"/>
    <property type="match status" value="1"/>
</dbReference>
<dbReference type="InterPro" id="IPR029018">
    <property type="entry name" value="Hex-like_dom2"/>
</dbReference>
<dbReference type="Gene3D" id="3.30.379.10">
    <property type="entry name" value="Chitobiase/beta-hexosaminidase domain 2-like"/>
    <property type="match status" value="1"/>
</dbReference>
<dbReference type="InterPro" id="IPR024732">
    <property type="entry name" value="NAGLU_C"/>
</dbReference>
<accession>A0A941F4L0</accession>
<evidence type="ECO:0000259" key="3">
    <source>
        <dbReference type="Pfam" id="PF05089"/>
    </source>
</evidence>
<proteinExistence type="predicted"/>
<dbReference type="GO" id="GO:0016787">
    <property type="term" value="F:hydrolase activity"/>
    <property type="evidence" value="ECO:0007669"/>
    <property type="project" value="UniProtKB-KW"/>
</dbReference>
<dbReference type="RefSeq" id="WP_212190300.1">
    <property type="nucleotide sequence ID" value="NZ_JAGTAR010000013.1"/>
</dbReference>
<reference evidence="6" key="1">
    <citation type="journal article" date="2018" name="Int. J. Syst. Evol. Microbiol.">
        <title>Carboxylicivirga sediminis sp. nov., isolated from coastal sediment.</title>
        <authorList>
            <person name="Wang F.Q."/>
            <person name="Ren L.H."/>
            <person name="Zou R.J."/>
            <person name="Sun Y.Z."/>
            <person name="Liu X.J."/>
            <person name="Jiang F."/>
            <person name="Liu L.J."/>
        </authorList>
    </citation>
    <scope>NUCLEOTIDE SEQUENCE</scope>
    <source>
        <strain evidence="6">JR1</strain>
    </source>
</reference>
<dbReference type="PANTHER" id="PTHR12872">
    <property type="entry name" value="ALPHA-N-ACETYLGLUCOSAMINIDASE"/>
    <property type="match status" value="1"/>
</dbReference>
<dbReference type="EMBL" id="JAGTAR010000013">
    <property type="protein sequence ID" value="MBR8535864.1"/>
    <property type="molecule type" value="Genomic_DNA"/>
</dbReference>
<dbReference type="GO" id="GO:0005975">
    <property type="term" value="P:carbohydrate metabolic process"/>
    <property type="evidence" value="ECO:0007669"/>
    <property type="project" value="UniProtKB-ARBA"/>
</dbReference>
<dbReference type="InterPro" id="IPR024733">
    <property type="entry name" value="NAGLU_tim-barrel"/>
</dbReference>
<evidence type="ECO:0000313" key="6">
    <source>
        <dbReference type="EMBL" id="MBR8535864.1"/>
    </source>
</evidence>
<dbReference type="InterPro" id="IPR007781">
    <property type="entry name" value="NAGLU"/>
</dbReference>
<dbReference type="AlphaFoldDB" id="A0A941F4L0"/>
<reference evidence="6" key="2">
    <citation type="submission" date="2021-04" db="EMBL/GenBank/DDBJ databases">
        <authorList>
            <person name="Zhang T."/>
            <person name="Zhang Y."/>
            <person name="Lu D."/>
            <person name="Zuo D."/>
            <person name="Du Z."/>
        </authorList>
    </citation>
    <scope>NUCLEOTIDE SEQUENCE</scope>
    <source>
        <strain evidence="6">JR1</strain>
    </source>
</reference>
<evidence type="ECO:0000259" key="4">
    <source>
        <dbReference type="Pfam" id="PF12971"/>
    </source>
</evidence>
<sequence>MYLKIWTVAILLLIMNSCKAKSGMDKPAEVVAKQVLSRVIGKANADVFTFKYIEGQGNDAYSIESADGKVVVTASSPTALCRGAYDYLRNDCHSIVSWSGNRIDIPEELPEVNKTVQSPFKYRYYLNTVTHGYTTPYWGWERWEKELDWMAMHGMNMPLIAGAHEAILFRVFENLGLNNDEILDYFSGPAHFPWNRMGNIGGWDGSPPASFFDKQIELNHKMLNRMKELQMEPIVHAFAGFVPKGISRIYPDEKVRELGWGGFDEKVHILSPESDLFVKIGKMYIEEWEKEFGKGKYYLADSFNEMDVPLSNDPEIANNELAAYGEVVYQPIREANPDAVWVMQGWTFPYHRDKAGKLFWTPERLKAMMSKIPDDKLMILDMANEYNALFWKIDYSWDMYKGFFGKQWIYSFIPNMGGKVPLNGVLDFYATAPTEALNYKDKGNLVGFGFAPEGIENNEVIYELLSDWGWRTEEIHLDEWLAMYCKARYGAYPDKMKQSWDLLRKSCFGTFTDHPRFRYQFRPGRGGGGSVHQSPVFEQAVKLFLACADELSDSELYKFDAIELGVQLVGLRADEKLEEAGKQKSEKKYTIYGDAIEDMVFIDRLLASHPNHKLENWVNLARNFGDTPEEKQYYESNAKRLNTTWGGGVNEYAARTWNGLIGSYYAKRWELWLEAEKNNTKFNTLEWEEQWIQSEYKNETVPFKDPLKELIMYLD</sequence>
<name>A0A941F4L0_9BACT</name>
<protein>
    <submittedName>
        <fullName evidence="6">Alpha-N-acetylglucosaminidase</fullName>
    </submittedName>
</protein>
<dbReference type="InterPro" id="IPR024240">
    <property type="entry name" value="NAGLU_N"/>
</dbReference>
<evidence type="ECO:0000313" key="7">
    <source>
        <dbReference type="Proteomes" id="UP000679220"/>
    </source>
</evidence>
<evidence type="ECO:0000256" key="1">
    <source>
        <dbReference type="ARBA" id="ARBA00022801"/>
    </source>
</evidence>
<dbReference type="Gene3D" id="3.20.20.80">
    <property type="entry name" value="Glycosidases"/>
    <property type="match status" value="1"/>
</dbReference>
<feature type="domain" description="Alpha-N-acetylglucosaminidase N-terminal" evidence="4">
    <location>
        <begin position="32"/>
        <end position="110"/>
    </location>
</feature>
<gene>
    <name evidence="6" type="ORF">KDU71_09880</name>
</gene>
<dbReference type="Pfam" id="PF05089">
    <property type="entry name" value="NAGLU"/>
    <property type="match status" value="1"/>
</dbReference>